<dbReference type="VEuPathDB" id="VectorBase:ASIC022114"/>
<reference evidence="2" key="2">
    <citation type="submission" date="2020-05" db="UniProtKB">
        <authorList>
            <consortium name="EnsemblMetazoa"/>
        </authorList>
    </citation>
    <scope>IDENTIFICATION</scope>
</reference>
<evidence type="ECO:0000313" key="2">
    <source>
        <dbReference type="EnsemblMetazoa" id="ASIC022114-PA"/>
    </source>
</evidence>
<dbReference type="AlphaFoldDB" id="A0A084WU41"/>
<dbReference type="Proteomes" id="UP000030765">
    <property type="component" value="Unassembled WGS sequence"/>
</dbReference>
<dbReference type="EnsemblMetazoa" id="ASIC022114-RA">
    <property type="protein sequence ID" value="ASIC022114-PA"/>
    <property type="gene ID" value="ASIC022114"/>
</dbReference>
<dbReference type="EMBL" id="KE525421">
    <property type="protein sequence ID" value="KFB53735.1"/>
    <property type="molecule type" value="Genomic_DNA"/>
</dbReference>
<evidence type="ECO:0000313" key="3">
    <source>
        <dbReference type="Proteomes" id="UP000030765"/>
    </source>
</evidence>
<keyword evidence="3" id="KW-1185">Reference proteome</keyword>
<gene>
    <name evidence="1" type="ORF">ZHAS_00022114</name>
</gene>
<evidence type="ECO:0000313" key="1">
    <source>
        <dbReference type="EMBL" id="KFB53735.1"/>
    </source>
</evidence>
<proteinExistence type="predicted"/>
<organism evidence="1">
    <name type="scientific">Anopheles sinensis</name>
    <name type="common">Mosquito</name>
    <dbReference type="NCBI Taxonomy" id="74873"/>
    <lineage>
        <taxon>Eukaryota</taxon>
        <taxon>Metazoa</taxon>
        <taxon>Ecdysozoa</taxon>
        <taxon>Arthropoda</taxon>
        <taxon>Hexapoda</taxon>
        <taxon>Insecta</taxon>
        <taxon>Pterygota</taxon>
        <taxon>Neoptera</taxon>
        <taxon>Endopterygota</taxon>
        <taxon>Diptera</taxon>
        <taxon>Nematocera</taxon>
        <taxon>Culicoidea</taxon>
        <taxon>Culicidae</taxon>
        <taxon>Anophelinae</taxon>
        <taxon>Anopheles</taxon>
    </lineage>
</organism>
<accession>A0A084WU41</accession>
<name>A0A084WU41_ANOSI</name>
<protein>
    <submittedName>
        <fullName evidence="1 2">Uncharacterized protein</fullName>
    </submittedName>
</protein>
<dbReference type="EMBL" id="ATLV01026996">
    <property type="status" value="NOT_ANNOTATED_CDS"/>
    <property type="molecule type" value="Genomic_DNA"/>
</dbReference>
<reference evidence="1 3" key="1">
    <citation type="journal article" date="2014" name="BMC Genomics">
        <title>Genome sequence of Anopheles sinensis provides insight into genetics basis of mosquito competence for malaria parasites.</title>
        <authorList>
            <person name="Zhou D."/>
            <person name="Zhang D."/>
            <person name="Ding G."/>
            <person name="Shi L."/>
            <person name="Hou Q."/>
            <person name="Ye Y."/>
            <person name="Xu Y."/>
            <person name="Zhou H."/>
            <person name="Xiong C."/>
            <person name="Li S."/>
            <person name="Yu J."/>
            <person name="Hong S."/>
            <person name="Yu X."/>
            <person name="Zou P."/>
            <person name="Chen C."/>
            <person name="Chang X."/>
            <person name="Wang W."/>
            <person name="Lv Y."/>
            <person name="Sun Y."/>
            <person name="Ma L."/>
            <person name="Shen B."/>
            <person name="Zhu C."/>
        </authorList>
    </citation>
    <scope>NUCLEOTIDE SEQUENCE [LARGE SCALE GENOMIC DNA]</scope>
</reference>
<sequence length="192" mass="21166">MPSVGEIFLFVLSAPPTILGKAYHCCLGTICHNSCSQRVDRVVQTTNAHSELSRTELNGEMNGSKRYETLPTTAAPMCADVYRHCTTPAGADVVAFFDQEGRWAVRWPPPPPHGSRSVWRSISSPENRVIAFVVAGSSSKVGCNRLDHHQAALLGAHPPALRPLPPWRRESKAAARTARKQTEQGDWRWLVC</sequence>